<feature type="region of interest" description="Disordered" evidence="1">
    <location>
        <begin position="129"/>
        <end position="224"/>
    </location>
</feature>
<feature type="compositionally biased region" description="Polar residues" evidence="1">
    <location>
        <begin position="164"/>
        <end position="175"/>
    </location>
</feature>
<name>A0ABQ9YBV7_9EUKA</name>
<keyword evidence="4" id="KW-1185">Reference proteome</keyword>
<evidence type="ECO:0000313" key="4">
    <source>
        <dbReference type="Proteomes" id="UP001281761"/>
    </source>
</evidence>
<dbReference type="PRINTS" id="PR00889">
    <property type="entry name" value="CALPONIN"/>
</dbReference>
<accession>A0ABQ9YBV7</accession>
<evidence type="ECO:0000256" key="1">
    <source>
        <dbReference type="SAM" id="MobiDB-lite"/>
    </source>
</evidence>
<sequence length="355" mass="38237">MSSRNQSQSFGLDAQNKRIMESKYDTALEAEVIAWITQKTGISVSNFITDLKDGVTLCKLMNIINPGSIKTINQTKMPFKQMENLNWFLEACRSYGLKEYDLFRTVDVYENELPMPLLNTLVALKRNAEGGGKATPSPAQRSVGSGVGSSKSPAVSPAGKSIGATPSPSSKSAGVTPSPKTSPQTPSAGPSPSQASYSAPSAQSKPSPSAASQGSTTSSQKYGLDKEAAQKTISKLSNEDIQKVTKWIEGVIKRPGDCGSQTLGQWLHSGIVLCEVINAIKPGMIKIHTKSMPFMQMENITHYCDACRTLGVGDYNNFRTDDLYEEHNMQQVVQNIMGLARAAKSVPGFSGPFLE</sequence>
<dbReference type="InterPro" id="IPR001997">
    <property type="entry name" value="Calponin/LIMCH1"/>
</dbReference>
<comment type="caution">
    <text evidence="3">The sequence shown here is derived from an EMBL/GenBank/DDBJ whole genome shotgun (WGS) entry which is preliminary data.</text>
</comment>
<reference evidence="3 4" key="1">
    <citation type="journal article" date="2022" name="bioRxiv">
        <title>Genomics of Preaxostyla Flagellates Illuminates Evolutionary Transitions and the Path Towards Mitochondrial Loss.</title>
        <authorList>
            <person name="Novak L.V.F."/>
            <person name="Treitli S.C."/>
            <person name="Pyrih J."/>
            <person name="Halakuc P."/>
            <person name="Pipaliya S.V."/>
            <person name="Vacek V."/>
            <person name="Brzon O."/>
            <person name="Soukal P."/>
            <person name="Eme L."/>
            <person name="Dacks J.B."/>
            <person name="Karnkowska A."/>
            <person name="Elias M."/>
            <person name="Hampl V."/>
        </authorList>
    </citation>
    <scope>NUCLEOTIDE SEQUENCE [LARGE SCALE GENOMIC DNA]</scope>
    <source>
        <strain evidence="3">NAU3</strain>
        <tissue evidence="3">Gut</tissue>
    </source>
</reference>
<evidence type="ECO:0000259" key="2">
    <source>
        <dbReference type="PROSITE" id="PS50021"/>
    </source>
</evidence>
<dbReference type="PRINTS" id="PR00888">
    <property type="entry name" value="SM22CALPONIN"/>
</dbReference>
<gene>
    <name evidence="3" type="ORF">BLNAU_3693</name>
</gene>
<dbReference type="InterPro" id="IPR050606">
    <property type="entry name" value="Calponin-like"/>
</dbReference>
<protein>
    <submittedName>
        <fullName evidence="3">Rac guanine nucleotide exchange factor B</fullName>
    </submittedName>
</protein>
<dbReference type="InterPro" id="IPR001715">
    <property type="entry name" value="CH_dom"/>
</dbReference>
<dbReference type="InterPro" id="IPR036872">
    <property type="entry name" value="CH_dom_sf"/>
</dbReference>
<feature type="compositionally biased region" description="Low complexity" evidence="1">
    <location>
        <begin position="176"/>
        <end position="220"/>
    </location>
</feature>
<feature type="domain" description="Calponin-homology (CH)" evidence="2">
    <location>
        <begin position="26"/>
        <end position="129"/>
    </location>
</feature>
<dbReference type="SMART" id="SM00033">
    <property type="entry name" value="CH"/>
    <property type="match status" value="2"/>
</dbReference>
<feature type="compositionally biased region" description="Low complexity" evidence="1">
    <location>
        <begin position="142"/>
        <end position="161"/>
    </location>
</feature>
<dbReference type="PROSITE" id="PS50021">
    <property type="entry name" value="CH"/>
    <property type="match status" value="2"/>
</dbReference>
<proteinExistence type="predicted"/>
<dbReference type="SUPFAM" id="SSF47576">
    <property type="entry name" value="Calponin-homology domain, CH-domain"/>
    <property type="match status" value="2"/>
</dbReference>
<dbReference type="InterPro" id="IPR003096">
    <property type="entry name" value="SM22_calponin"/>
</dbReference>
<dbReference type="PANTHER" id="PTHR47385">
    <property type="entry name" value="CALPONIN"/>
    <property type="match status" value="1"/>
</dbReference>
<dbReference type="Gene3D" id="1.10.418.10">
    <property type="entry name" value="Calponin-like domain"/>
    <property type="match status" value="2"/>
</dbReference>
<dbReference type="EMBL" id="JARBJD010000017">
    <property type="protein sequence ID" value="KAK2961247.1"/>
    <property type="molecule type" value="Genomic_DNA"/>
</dbReference>
<organism evidence="3 4">
    <name type="scientific">Blattamonas nauphoetae</name>
    <dbReference type="NCBI Taxonomy" id="2049346"/>
    <lineage>
        <taxon>Eukaryota</taxon>
        <taxon>Metamonada</taxon>
        <taxon>Preaxostyla</taxon>
        <taxon>Oxymonadida</taxon>
        <taxon>Blattamonas</taxon>
    </lineage>
</organism>
<dbReference type="Pfam" id="PF00307">
    <property type="entry name" value="CH"/>
    <property type="match status" value="2"/>
</dbReference>
<dbReference type="Proteomes" id="UP001281761">
    <property type="component" value="Unassembled WGS sequence"/>
</dbReference>
<feature type="domain" description="Calponin-homology (CH)" evidence="2">
    <location>
        <begin position="238"/>
        <end position="344"/>
    </location>
</feature>
<dbReference type="PANTHER" id="PTHR47385:SF14">
    <property type="entry name" value="TRANSGELIN"/>
    <property type="match status" value="1"/>
</dbReference>
<evidence type="ECO:0000313" key="3">
    <source>
        <dbReference type="EMBL" id="KAK2961247.1"/>
    </source>
</evidence>